<sequence length="660" mass="76399">MPKNIPFYKLCERAKRKRLHTEDNESNSTDSSSDYDPSYIQQLHTSAITHNIEQPNSSQHSNYKSFLCNEFEFSDNSSDHSKHSELFEQSDYEYWGNNDHRENDILLENIDLDSSSDPCSPSASSNSSQCNENLVSSNTKVLKFLKSWALKHNITHSALSDLLAGLKKNHECFADESETKFPINARTLLMTKLKLVTKVIDSTGYYIHFRLKRQLLKLAPKYLRNVSTFKLLVNIDRLPLYKSSSDQVYPILCTIVSITELRNKVIPIGIYYGKDKPKNLNNYLLDFIIEVSNIIEHGLHFENYTTILDGVYFVCDAPAKSYILGIVSHTGYYSCTRCTVRGITSDYRRIFPDLESSARSNEDFIEWRDSNFRRRSTPLVNIVGLHFVHHFILDYLHLECLDVMRTMILNIWYKGPIPHRLTAAHIEKLNFDNLLDILKHFVQSTEILYHKNFISHNFHNNIHVTDDADYFVDKLVDFSLHTISAFPFENYMQTIKRKIRGRKNPLEQIGRRIEEIMTFESDNSIEKVQDDIFPKLFFPHNAGPVLSGCRRQYRGAILPLFKITNKVPDNCCGTDSGVIIQVENVAFSDNLHVPVIIGREFVNKCDFYNAPIESSRVGIFKVKQLSNLKIWPLSQITVKYVQFPYKNFYIVSSMLHCDTP</sequence>
<name>A0A151IGX7_9HYME</name>
<accession>A0A151IGX7</accession>
<dbReference type="Proteomes" id="UP000078542">
    <property type="component" value="Unassembled WGS sequence"/>
</dbReference>
<evidence type="ECO:0008006" key="4">
    <source>
        <dbReference type="Google" id="ProtNLM"/>
    </source>
</evidence>
<dbReference type="PANTHER" id="PTHR33053">
    <property type="entry name" value="PROTEIN, PUTATIVE-RELATED"/>
    <property type="match status" value="1"/>
</dbReference>
<dbReference type="EMBL" id="KQ977651">
    <property type="protein sequence ID" value="KYN00716.1"/>
    <property type="molecule type" value="Genomic_DNA"/>
</dbReference>
<evidence type="ECO:0000313" key="2">
    <source>
        <dbReference type="EMBL" id="KYN00716.1"/>
    </source>
</evidence>
<keyword evidence="3" id="KW-1185">Reference proteome</keyword>
<protein>
    <recommendedName>
        <fullName evidence="4">Transposase domain-containing protein</fullName>
    </recommendedName>
</protein>
<feature type="compositionally biased region" description="Low complexity" evidence="1">
    <location>
        <begin position="26"/>
        <end position="37"/>
    </location>
</feature>
<evidence type="ECO:0000313" key="3">
    <source>
        <dbReference type="Proteomes" id="UP000078542"/>
    </source>
</evidence>
<reference evidence="2 3" key="1">
    <citation type="submission" date="2016-03" db="EMBL/GenBank/DDBJ databases">
        <title>Cyphomyrmex costatus WGS genome.</title>
        <authorList>
            <person name="Nygaard S."/>
            <person name="Hu H."/>
            <person name="Boomsma J."/>
            <person name="Zhang G."/>
        </authorList>
    </citation>
    <scope>NUCLEOTIDE SEQUENCE [LARGE SCALE GENOMIC DNA]</scope>
    <source>
        <strain evidence="2">MS0001</strain>
        <tissue evidence="2">Whole body</tissue>
    </source>
</reference>
<gene>
    <name evidence="2" type="ORF">ALC62_08503</name>
</gene>
<proteinExistence type="predicted"/>
<evidence type="ECO:0000256" key="1">
    <source>
        <dbReference type="SAM" id="MobiDB-lite"/>
    </source>
</evidence>
<dbReference type="PANTHER" id="PTHR33053:SF9">
    <property type="entry name" value="AGAP000105-PA"/>
    <property type="match status" value="1"/>
</dbReference>
<feature type="region of interest" description="Disordered" evidence="1">
    <location>
        <begin position="18"/>
        <end position="37"/>
    </location>
</feature>
<dbReference type="STRING" id="456900.A0A151IGX7"/>
<organism evidence="2 3">
    <name type="scientific">Cyphomyrmex costatus</name>
    <dbReference type="NCBI Taxonomy" id="456900"/>
    <lineage>
        <taxon>Eukaryota</taxon>
        <taxon>Metazoa</taxon>
        <taxon>Ecdysozoa</taxon>
        <taxon>Arthropoda</taxon>
        <taxon>Hexapoda</taxon>
        <taxon>Insecta</taxon>
        <taxon>Pterygota</taxon>
        <taxon>Neoptera</taxon>
        <taxon>Endopterygota</taxon>
        <taxon>Hymenoptera</taxon>
        <taxon>Apocrita</taxon>
        <taxon>Aculeata</taxon>
        <taxon>Formicoidea</taxon>
        <taxon>Formicidae</taxon>
        <taxon>Myrmicinae</taxon>
        <taxon>Cyphomyrmex</taxon>
    </lineage>
</organism>
<dbReference type="AlphaFoldDB" id="A0A151IGX7"/>